<evidence type="ECO:0000313" key="2">
    <source>
        <dbReference type="Proteomes" id="UP000053029"/>
    </source>
</evidence>
<dbReference type="EMBL" id="KN846972">
    <property type="protein sequence ID" value="KIW80185.1"/>
    <property type="molecule type" value="Genomic_DNA"/>
</dbReference>
<dbReference type="VEuPathDB" id="FungiDB:Z517_06800"/>
<dbReference type="Proteomes" id="UP000053029">
    <property type="component" value="Unassembled WGS sequence"/>
</dbReference>
<proteinExistence type="predicted"/>
<reference evidence="1 2" key="1">
    <citation type="submission" date="2015-01" db="EMBL/GenBank/DDBJ databases">
        <title>The Genome Sequence of Fonsecaea pedrosoi CBS 271.37.</title>
        <authorList>
            <consortium name="The Broad Institute Genomics Platform"/>
            <person name="Cuomo C."/>
            <person name="de Hoog S."/>
            <person name="Gorbushina A."/>
            <person name="Stielow B."/>
            <person name="Teixiera M."/>
            <person name="Abouelleil A."/>
            <person name="Chapman S.B."/>
            <person name="Priest M."/>
            <person name="Young S.K."/>
            <person name="Wortman J."/>
            <person name="Nusbaum C."/>
            <person name="Birren B."/>
        </authorList>
    </citation>
    <scope>NUCLEOTIDE SEQUENCE [LARGE SCALE GENOMIC DNA]</scope>
    <source>
        <strain evidence="1 2">CBS 271.37</strain>
    </source>
</reference>
<sequence length="125" mass="14907">MPTAAQASRKPRLMFHVTFHVADADADEFLRHLRTTFEAVTAEPECLFVDTYWDPRHHGTIRIVEEWACDREWFVNVQMPKKYYDAYRAATEDMYIKEREFVTNPPSRLFSTGFWFRFSVGYEVL</sequence>
<name>A0A0D2GNN4_9EURO</name>
<gene>
    <name evidence="1" type="ORF">Z517_06800</name>
</gene>
<dbReference type="AlphaFoldDB" id="A0A0D2GNN4"/>
<dbReference type="HOGENOM" id="CLU_147503_1_0_1"/>
<keyword evidence="2" id="KW-1185">Reference proteome</keyword>
<evidence type="ECO:0000313" key="1">
    <source>
        <dbReference type="EMBL" id="KIW80185.1"/>
    </source>
</evidence>
<dbReference type="RefSeq" id="XP_013283993.1">
    <property type="nucleotide sequence ID" value="XM_013428539.1"/>
</dbReference>
<dbReference type="SUPFAM" id="SSF54909">
    <property type="entry name" value="Dimeric alpha+beta barrel"/>
    <property type="match status" value="1"/>
</dbReference>
<dbReference type="GeneID" id="25306290"/>
<protein>
    <submittedName>
        <fullName evidence="1">Unplaced genomic scaffold supercont1.4, whole genome shotgun sequence</fullName>
    </submittedName>
</protein>
<dbReference type="OrthoDB" id="4126315at2759"/>
<dbReference type="Gene3D" id="3.30.70.100">
    <property type="match status" value="1"/>
</dbReference>
<dbReference type="InterPro" id="IPR011008">
    <property type="entry name" value="Dimeric_a/b-barrel"/>
</dbReference>
<organism evidence="1 2">
    <name type="scientific">Fonsecaea pedrosoi CBS 271.37</name>
    <dbReference type="NCBI Taxonomy" id="1442368"/>
    <lineage>
        <taxon>Eukaryota</taxon>
        <taxon>Fungi</taxon>
        <taxon>Dikarya</taxon>
        <taxon>Ascomycota</taxon>
        <taxon>Pezizomycotina</taxon>
        <taxon>Eurotiomycetes</taxon>
        <taxon>Chaetothyriomycetidae</taxon>
        <taxon>Chaetothyriales</taxon>
        <taxon>Herpotrichiellaceae</taxon>
        <taxon>Fonsecaea</taxon>
    </lineage>
</organism>
<accession>A0A0D2GNN4</accession>